<evidence type="ECO:0000313" key="9">
    <source>
        <dbReference type="Proteomes" id="UP000549134"/>
    </source>
</evidence>
<keyword evidence="4 6" id="KW-1133">Transmembrane helix</keyword>
<protein>
    <submittedName>
        <fullName evidence="8">Multidrug effflux MFS transporter</fullName>
    </submittedName>
</protein>
<evidence type="ECO:0000256" key="4">
    <source>
        <dbReference type="ARBA" id="ARBA00022989"/>
    </source>
</evidence>
<keyword evidence="2" id="KW-1003">Cell membrane</keyword>
<comment type="subcellular location">
    <subcellularLocation>
        <location evidence="1">Cell membrane</location>
        <topology evidence="1">Multi-pass membrane protein</topology>
    </subcellularLocation>
</comment>
<sequence>MPEVLDRTQRATKVAAVVLLMTMVMLGVFPIDVLLPSFPALSTHFNTTPSDIALSVSVFAIGISLSQLLIGPLSDALGRKNLLLGGMAVSMVGALGCVWARDYSAFLIFRVIQAVGCGCFVLSQALVQDLFVGKERDRLRILMVTASGIFISISPLVGTVLQHVLDWQGSFYVFAAIAVVVFVKAWVSLRNPPAPNVRPGFNLFKTYRQLFRNLHFIAYWLICAIVFACHFSFIVVSPLVFIEQLHMSNYEFSLMLLLYGAAYVLGGMLAGVLNKRMESSTQISTGLGLIVLAGLTMMLLASLYGLTPVTVLVPMMICTAGTTITRPAATSRAMELFPDNAGASASAGNTIIFIGGGLISALVNLSFYDLQMTLAISFIVLGSLALLINERINRAASARQKPLAES</sequence>
<organism evidence="8 9">
    <name type="scientific">Pseudomonas tolaasii</name>
    <dbReference type="NCBI Taxonomy" id="29442"/>
    <lineage>
        <taxon>Bacteria</taxon>
        <taxon>Pseudomonadati</taxon>
        <taxon>Pseudomonadota</taxon>
        <taxon>Gammaproteobacteria</taxon>
        <taxon>Pseudomonadales</taxon>
        <taxon>Pseudomonadaceae</taxon>
        <taxon>Pseudomonas</taxon>
    </lineage>
</organism>
<feature type="transmembrane region" description="Helical" evidence="6">
    <location>
        <begin position="311"/>
        <end position="329"/>
    </location>
</feature>
<evidence type="ECO:0000256" key="3">
    <source>
        <dbReference type="ARBA" id="ARBA00022692"/>
    </source>
</evidence>
<dbReference type="EMBL" id="JACAQK010000014">
    <property type="protein sequence ID" value="NWD37917.1"/>
    <property type="molecule type" value="Genomic_DNA"/>
</dbReference>
<dbReference type="CDD" id="cd17320">
    <property type="entry name" value="MFS_MdfA_MDR_like"/>
    <property type="match status" value="1"/>
</dbReference>
<dbReference type="GeneID" id="55846171"/>
<dbReference type="InterPro" id="IPR050189">
    <property type="entry name" value="MFS_Efflux_Transporters"/>
</dbReference>
<gene>
    <name evidence="8" type="ORF">HX787_18825</name>
</gene>
<dbReference type="PANTHER" id="PTHR43124:SF3">
    <property type="entry name" value="CHLORAMPHENICOL EFFLUX PUMP RV0191"/>
    <property type="match status" value="1"/>
</dbReference>
<dbReference type="SUPFAM" id="SSF103473">
    <property type="entry name" value="MFS general substrate transporter"/>
    <property type="match status" value="1"/>
</dbReference>
<dbReference type="AlphaFoldDB" id="A0A7Y8APT0"/>
<accession>A0A7Y8APT0</accession>
<dbReference type="Pfam" id="PF07690">
    <property type="entry name" value="MFS_1"/>
    <property type="match status" value="1"/>
</dbReference>
<keyword evidence="3 6" id="KW-0812">Transmembrane</keyword>
<dbReference type="InterPro" id="IPR036259">
    <property type="entry name" value="MFS_trans_sf"/>
</dbReference>
<evidence type="ECO:0000256" key="6">
    <source>
        <dbReference type="SAM" id="Phobius"/>
    </source>
</evidence>
<feature type="transmembrane region" description="Helical" evidence="6">
    <location>
        <begin position="217"/>
        <end position="242"/>
    </location>
</feature>
<dbReference type="Gene3D" id="1.20.1720.10">
    <property type="entry name" value="Multidrug resistance protein D"/>
    <property type="match status" value="1"/>
</dbReference>
<dbReference type="PROSITE" id="PS00216">
    <property type="entry name" value="SUGAR_TRANSPORT_1"/>
    <property type="match status" value="1"/>
</dbReference>
<feature type="transmembrane region" description="Helical" evidence="6">
    <location>
        <begin position="171"/>
        <end position="189"/>
    </location>
</feature>
<comment type="caution">
    <text evidence="8">The sequence shown here is derived from an EMBL/GenBank/DDBJ whole genome shotgun (WGS) entry which is preliminary data.</text>
</comment>
<dbReference type="PROSITE" id="PS50850">
    <property type="entry name" value="MFS"/>
    <property type="match status" value="1"/>
</dbReference>
<feature type="transmembrane region" description="Helical" evidence="6">
    <location>
        <begin position="139"/>
        <end position="165"/>
    </location>
</feature>
<proteinExistence type="predicted"/>
<feature type="transmembrane region" description="Helical" evidence="6">
    <location>
        <begin position="370"/>
        <end position="389"/>
    </location>
</feature>
<evidence type="ECO:0000256" key="2">
    <source>
        <dbReference type="ARBA" id="ARBA00022475"/>
    </source>
</evidence>
<feature type="domain" description="Major facilitator superfamily (MFS) profile" evidence="7">
    <location>
        <begin position="16"/>
        <end position="400"/>
    </location>
</feature>
<name>A0A7Y8APT0_PSETO</name>
<dbReference type="InterPro" id="IPR020846">
    <property type="entry name" value="MFS_dom"/>
</dbReference>
<dbReference type="GO" id="GO:0005886">
    <property type="term" value="C:plasma membrane"/>
    <property type="evidence" value="ECO:0007669"/>
    <property type="project" value="UniProtKB-SubCell"/>
</dbReference>
<feature type="transmembrane region" description="Helical" evidence="6">
    <location>
        <begin position="12"/>
        <end position="32"/>
    </location>
</feature>
<dbReference type="InterPro" id="IPR011701">
    <property type="entry name" value="MFS"/>
</dbReference>
<feature type="transmembrane region" description="Helical" evidence="6">
    <location>
        <begin position="285"/>
        <end position="305"/>
    </location>
</feature>
<dbReference type="GO" id="GO:0022857">
    <property type="term" value="F:transmembrane transporter activity"/>
    <property type="evidence" value="ECO:0007669"/>
    <property type="project" value="InterPro"/>
</dbReference>
<dbReference type="Proteomes" id="UP000549134">
    <property type="component" value="Unassembled WGS sequence"/>
</dbReference>
<evidence type="ECO:0000313" key="8">
    <source>
        <dbReference type="EMBL" id="NWD37917.1"/>
    </source>
</evidence>
<feature type="transmembrane region" description="Helical" evidence="6">
    <location>
        <begin position="341"/>
        <end position="364"/>
    </location>
</feature>
<evidence type="ECO:0000256" key="1">
    <source>
        <dbReference type="ARBA" id="ARBA00004651"/>
    </source>
</evidence>
<evidence type="ECO:0000259" key="7">
    <source>
        <dbReference type="PROSITE" id="PS50850"/>
    </source>
</evidence>
<feature type="transmembrane region" description="Helical" evidence="6">
    <location>
        <begin position="254"/>
        <end position="273"/>
    </location>
</feature>
<evidence type="ECO:0000256" key="5">
    <source>
        <dbReference type="ARBA" id="ARBA00023136"/>
    </source>
</evidence>
<keyword evidence="5 6" id="KW-0472">Membrane</keyword>
<feature type="transmembrane region" description="Helical" evidence="6">
    <location>
        <begin position="52"/>
        <end position="70"/>
    </location>
</feature>
<feature type="transmembrane region" description="Helical" evidence="6">
    <location>
        <begin position="82"/>
        <end position="101"/>
    </location>
</feature>
<dbReference type="RefSeq" id="WP_016971304.1">
    <property type="nucleotide sequence ID" value="NZ_CP020369.1"/>
</dbReference>
<reference evidence="8 9" key="1">
    <citation type="submission" date="2020-04" db="EMBL/GenBank/DDBJ databases">
        <title>Molecular characterization of pseudomonads from Agaricus bisporus reveal novel blotch 2 pathogens in Western Europe.</title>
        <authorList>
            <person name="Taparia T."/>
            <person name="Krijger M."/>
            <person name="Haynes E."/>
            <person name="Elpinstone J.G."/>
            <person name="Noble R."/>
            <person name="Van Der Wolf J."/>
        </authorList>
    </citation>
    <scope>NUCLEOTIDE SEQUENCE [LARGE SCALE GENOMIC DNA]</scope>
    <source>
        <strain evidence="8 9">IPO3746</strain>
    </source>
</reference>
<dbReference type="InterPro" id="IPR005829">
    <property type="entry name" value="Sugar_transporter_CS"/>
</dbReference>
<feature type="transmembrane region" description="Helical" evidence="6">
    <location>
        <begin position="107"/>
        <end position="127"/>
    </location>
</feature>
<dbReference type="PANTHER" id="PTHR43124">
    <property type="entry name" value="PURINE EFFLUX PUMP PBUE"/>
    <property type="match status" value="1"/>
</dbReference>